<gene>
    <name evidence="2" type="ORF">SAMN05444266_10530</name>
</gene>
<feature type="chain" id="PRO_5013178391" description="DUF3298 domain-containing protein" evidence="1">
    <location>
        <begin position="21"/>
        <end position="255"/>
    </location>
</feature>
<evidence type="ECO:0000256" key="1">
    <source>
        <dbReference type="SAM" id="SignalP"/>
    </source>
</evidence>
<sequence length="255" mass="29243">MKYLPIAIFILLLSCKQKTAVVTAHTPTDTATQEWTIYEDENIPSDFCQDSVLYQDSTRRLEVSLVYAYPSSGPYKAAFRKLITDAVEPQLQRFAKHVDMPDVNDEPDLPYEELNHNFFDVHPSNCFQDKNIISCRFGVSFMAAYGIHAINSLQSFTFDKQSGKRLYAREYFDLGKHENANTLISLLDKDYKALRLQMTDTTPAKFYHLDSIDFVVQPDAIIFSFSDYALGQGPSMLASRIDKRQLSKIINSRYK</sequence>
<dbReference type="OrthoDB" id="676206at2"/>
<keyword evidence="3" id="KW-1185">Reference proteome</keyword>
<feature type="signal peptide" evidence="1">
    <location>
        <begin position="1"/>
        <end position="20"/>
    </location>
</feature>
<dbReference type="PROSITE" id="PS51257">
    <property type="entry name" value="PROKAR_LIPOPROTEIN"/>
    <property type="match status" value="1"/>
</dbReference>
<name>A0A1M7DKL6_9BACT</name>
<evidence type="ECO:0000313" key="3">
    <source>
        <dbReference type="Proteomes" id="UP000184420"/>
    </source>
</evidence>
<accession>A0A1M7DKL6</accession>
<evidence type="ECO:0000313" key="2">
    <source>
        <dbReference type="EMBL" id="SHL79938.1"/>
    </source>
</evidence>
<evidence type="ECO:0008006" key="4">
    <source>
        <dbReference type="Google" id="ProtNLM"/>
    </source>
</evidence>
<keyword evidence="1" id="KW-0732">Signal</keyword>
<dbReference type="RefSeq" id="WP_073081492.1">
    <property type="nucleotide sequence ID" value="NZ_FRBL01000005.1"/>
</dbReference>
<reference evidence="2 3" key="1">
    <citation type="submission" date="2016-11" db="EMBL/GenBank/DDBJ databases">
        <authorList>
            <person name="Jaros S."/>
            <person name="Januszkiewicz K."/>
            <person name="Wedrychowicz H."/>
        </authorList>
    </citation>
    <scope>NUCLEOTIDE SEQUENCE [LARGE SCALE GENOMIC DNA]</scope>
    <source>
        <strain evidence="2 3">DSM 27406</strain>
    </source>
</reference>
<organism evidence="2 3">
    <name type="scientific">Chitinophaga jiangningensis</name>
    <dbReference type="NCBI Taxonomy" id="1419482"/>
    <lineage>
        <taxon>Bacteria</taxon>
        <taxon>Pseudomonadati</taxon>
        <taxon>Bacteroidota</taxon>
        <taxon>Chitinophagia</taxon>
        <taxon>Chitinophagales</taxon>
        <taxon>Chitinophagaceae</taxon>
        <taxon>Chitinophaga</taxon>
    </lineage>
</organism>
<dbReference type="EMBL" id="FRBL01000005">
    <property type="protein sequence ID" value="SHL79938.1"/>
    <property type="molecule type" value="Genomic_DNA"/>
</dbReference>
<dbReference type="AlphaFoldDB" id="A0A1M7DKL6"/>
<dbReference type="STRING" id="1419482.SAMN05444266_10530"/>
<dbReference type="Proteomes" id="UP000184420">
    <property type="component" value="Unassembled WGS sequence"/>
</dbReference>
<proteinExistence type="predicted"/>
<protein>
    <recommendedName>
        <fullName evidence="4">DUF3298 domain-containing protein</fullName>
    </recommendedName>
</protein>